<keyword evidence="2" id="KW-0645">Protease</keyword>
<evidence type="ECO:0000256" key="1">
    <source>
        <dbReference type="ARBA" id="ARBA00010541"/>
    </source>
</evidence>
<comment type="caution">
    <text evidence="5">The sequence shown here is derived from an EMBL/GenBank/DDBJ whole genome shotgun (WGS) entry which is preliminary data.</text>
</comment>
<dbReference type="EMBL" id="AGDY01000010">
    <property type="protein sequence ID" value="EMB19724.1"/>
    <property type="molecule type" value="Genomic_DNA"/>
</dbReference>
<dbReference type="Gene3D" id="2.30.42.10">
    <property type="match status" value="1"/>
</dbReference>
<protein>
    <recommendedName>
        <fullName evidence="4">PDZ domain-containing protein</fullName>
    </recommendedName>
</protein>
<dbReference type="Pfam" id="PF13365">
    <property type="entry name" value="Trypsin_2"/>
    <property type="match status" value="1"/>
</dbReference>
<feature type="domain" description="PDZ" evidence="4">
    <location>
        <begin position="366"/>
        <end position="445"/>
    </location>
</feature>
<evidence type="ECO:0000259" key="4">
    <source>
        <dbReference type="SMART" id="SM00228"/>
    </source>
</evidence>
<proteinExistence type="inferred from homology"/>
<evidence type="ECO:0000313" key="5">
    <source>
        <dbReference type="EMBL" id="EMB19724.1"/>
    </source>
</evidence>
<evidence type="ECO:0000256" key="2">
    <source>
        <dbReference type="ARBA" id="ARBA00022670"/>
    </source>
</evidence>
<dbReference type="InterPro" id="IPR001478">
    <property type="entry name" value="PDZ"/>
</dbReference>
<dbReference type="Proteomes" id="UP000011701">
    <property type="component" value="Chromosome"/>
</dbReference>
<dbReference type="SUPFAM" id="SSF50156">
    <property type="entry name" value="PDZ domain-like"/>
    <property type="match status" value="1"/>
</dbReference>
<dbReference type="PRINTS" id="PR00834">
    <property type="entry name" value="PROTEASES2C"/>
</dbReference>
<comment type="similarity">
    <text evidence="1">Belongs to the peptidase S1C family.</text>
</comment>
<dbReference type="InterPro" id="IPR036034">
    <property type="entry name" value="PDZ_sf"/>
</dbReference>
<dbReference type="InterPro" id="IPR051201">
    <property type="entry name" value="Chloro_Bact_Ser_Proteases"/>
</dbReference>
<dbReference type="GO" id="GO:0004252">
    <property type="term" value="F:serine-type endopeptidase activity"/>
    <property type="evidence" value="ECO:0007669"/>
    <property type="project" value="InterPro"/>
</dbReference>
<dbReference type="Gene3D" id="2.40.10.10">
    <property type="entry name" value="Trypsin-like serine proteases"/>
    <property type="match status" value="2"/>
</dbReference>
<evidence type="ECO:0000256" key="3">
    <source>
        <dbReference type="ARBA" id="ARBA00022801"/>
    </source>
</evidence>
<dbReference type="MEROPS" id="S01.454"/>
<dbReference type="PANTHER" id="PTHR43343:SF3">
    <property type="entry name" value="PROTEASE DO-LIKE 8, CHLOROPLASTIC"/>
    <property type="match status" value="1"/>
</dbReference>
<dbReference type="InterPro" id="IPR009003">
    <property type="entry name" value="Peptidase_S1_PA"/>
</dbReference>
<gene>
    <name evidence="5" type="ORF">HMPREF9723_02421</name>
</gene>
<dbReference type="GO" id="GO:0006508">
    <property type="term" value="P:proteolysis"/>
    <property type="evidence" value="ECO:0007669"/>
    <property type="project" value="UniProtKB-KW"/>
</dbReference>
<dbReference type="SMART" id="SM00228">
    <property type="entry name" value="PDZ"/>
    <property type="match status" value="1"/>
</dbReference>
<organism evidence="5">
    <name type="scientific">Treponema denticola OTK</name>
    <dbReference type="NCBI Taxonomy" id="999434"/>
    <lineage>
        <taxon>Bacteria</taxon>
        <taxon>Pseudomonadati</taxon>
        <taxon>Spirochaetota</taxon>
        <taxon>Spirochaetia</taxon>
        <taxon>Spirochaetales</taxon>
        <taxon>Treponemataceae</taxon>
        <taxon>Treponema</taxon>
    </lineage>
</organism>
<dbReference type="PROSITE" id="PS51257">
    <property type="entry name" value="PROKAR_LIPOPROTEIN"/>
    <property type="match status" value="1"/>
</dbReference>
<dbReference type="InterPro" id="IPR043504">
    <property type="entry name" value="Peptidase_S1_PA_chymotrypsin"/>
</dbReference>
<dbReference type="PATRIC" id="fig|999434.4.peg.2522"/>
<reference evidence="5" key="1">
    <citation type="submission" date="2012-01" db="EMBL/GenBank/DDBJ databases">
        <title>The Genome Sequence of Treponema denticola OTK.</title>
        <authorList>
            <consortium name="The Broad Institute Genome Sequencing Platform"/>
            <person name="Earl A."/>
            <person name="Ward D."/>
            <person name="Feldgarden M."/>
            <person name="Gevers D."/>
            <person name="Blanton J.M."/>
            <person name="Fenno C.J."/>
            <person name="Baranova O.V."/>
            <person name="Mathney J."/>
            <person name="Dewhirst F.E."/>
            <person name="Izard J."/>
            <person name="Young S.K."/>
            <person name="Zeng Q."/>
            <person name="Gargeya S."/>
            <person name="Fitzgerald M."/>
            <person name="Haas B."/>
            <person name="Abouelleil A."/>
            <person name="Alvarado L."/>
            <person name="Arachchi H.M."/>
            <person name="Berlin A."/>
            <person name="Chapman S.B."/>
            <person name="Gearin G."/>
            <person name="Goldberg J."/>
            <person name="Griggs A."/>
            <person name="Gujja S."/>
            <person name="Hansen M."/>
            <person name="Heiman D."/>
            <person name="Howarth C."/>
            <person name="Larimer J."/>
            <person name="Lui A."/>
            <person name="MacDonald P.J.P."/>
            <person name="McCowen C."/>
            <person name="Montmayeur A."/>
            <person name="Murphy C."/>
            <person name="Neiman D."/>
            <person name="Pearson M."/>
            <person name="Priest M."/>
            <person name="Roberts A."/>
            <person name="Saif S."/>
            <person name="Shea T."/>
            <person name="Sisk P."/>
            <person name="Stolte C."/>
            <person name="Sykes S."/>
            <person name="Wortman J."/>
            <person name="Nusbaum C."/>
            <person name="Birren B."/>
        </authorList>
    </citation>
    <scope>NUCLEOTIDE SEQUENCE [LARGE SCALE GENOMIC DNA]</scope>
    <source>
        <strain evidence="5">OTK</strain>
    </source>
</reference>
<dbReference type="InterPro" id="IPR001940">
    <property type="entry name" value="Peptidase_S1C"/>
</dbReference>
<dbReference type="SUPFAM" id="SSF50494">
    <property type="entry name" value="Trypsin-like serine proteases"/>
    <property type="match status" value="1"/>
</dbReference>
<sequence>MLKSSTNKISFFLFFLLIFSCTSTKEIHYVDYSDRSSVLYQVDYAEKLLKSGKITDALIRSRILHLNTKNFEEVDKINLKSIEKTEAAFLQSIEEKNWDEAVRYFRSLTSIGKRPAGWTEERLFEERNILWKKNADLPLLNLQNKKNPSAGSASFPQNIDEMIKGSLTVWVNRGTRIQRGYASPDIVIGSGFFIDSRGYFITNYHVIQSEVDKKYNGYSRLYIKSPDNPNIKIPARVVGWDPLFDLALVKTEYTPQFIFNLGSSKDLGVGSRIYAIGSPAGLEKTLTSGIVSAKYRRLFSMVDIMQIDAAVNHGNSGGPIVDDKGLVQAVVFAGLERNEGLNFAIPVELLKAVLPDLYKGGEVKHTWLGCHGQNQKSGSGNAGGVPDGVLVNYVLPDGPFSISGINEGTVIKEVNGIPVNSVEEIQANLLSIAPETIVLIKGYQKNEAGVYEEKTWPVLCAERPLYPGNSVFRKDSIARSMLPVFGFKLESVGKKNSYRVAEVIPGSFASENAFGVNDYIEINGKRWDNENEEIIHVNIYTKKVRAGYMDSFMVLSAYLDNPLFF</sequence>
<dbReference type="HOGENOM" id="CLU_026857_0_0_12"/>
<dbReference type="PANTHER" id="PTHR43343">
    <property type="entry name" value="PEPTIDASE S12"/>
    <property type="match status" value="1"/>
</dbReference>
<dbReference type="AlphaFoldDB" id="A0A0F6MLF7"/>
<name>A0A0F6MLF7_TREDN</name>
<accession>A0A0F6MLF7</accession>
<keyword evidence="3" id="KW-0378">Hydrolase</keyword>